<dbReference type="Proteomes" id="UP001309876">
    <property type="component" value="Unassembled WGS sequence"/>
</dbReference>
<dbReference type="EMBL" id="JAVRRJ010000001">
    <property type="protein sequence ID" value="KAK5090187.1"/>
    <property type="molecule type" value="Genomic_DNA"/>
</dbReference>
<sequence>MQSNRNHESPLARAQTLSNRERRDALLQGFRERIQYLGRVSTDPDMRRPHMAALVCQYIPALEDIGVKREEISALVQRLEYYSINDIGQLAKRFVDAFYLLKDRPYLIEQPSIPGGSWIQAISRVESLLRRTVSDSILLRVGRSPQNRHQDEFELREFSEDAGLLQAKELIDEEEQDWLMVERKEET</sequence>
<reference evidence="1 2" key="1">
    <citation type="submission" date="2023-08" db="EMBL/GenBank/DDBJ databases">
        <title>Black Yeasts Isolated from many extreme environments.</title>
        <authorList>
            <person name="Coleine C."/>
            <person name="Stajich J.E."/>
            <person name="Selbmann L."/>
        </authorList>
    </citation>
    <scope>NUCLEOTIDE SEQUENCE [LARGE SCALE GENOMIC DNA]</scope>
    <source>
        <strain evidence="1 2">CCFEE 5910</strain>
    </source>
</reference>
<evidence type="ECO:0000313" key="1">
    <source>
        <dbReference type="EMBL" id="KAK5090187.1"/>
    </source>
</evidence>
<evidence type="ECO:0000313" key="2">
    <source>
        <dbReference type="Proteomes" id="UP001309876"/>
    </source>
</evidence>
<accession>A0AAN7T5M0</accession>
<comment type="caution">
    <text evidence="1">The sequence shown here is derived from an EMBL/GenBank/DDBJ whole genome shotgun (WGS) entry which is preliminary data.</text>
</comment>
<protein>
    <submittedName>
        <fullName evidence="1">Uncharacterized protein</fullName>
    </submittedName>
</protein>
<keyword evidence="2" id="KW-1185">Reference proteome</keyword>
<organism evidence="1 2">
    <name type="scientific">Lithohypha guttulata</name>
    <dbReference type="NCBI Taxonomy" id="1690604"/>
    <lineage>
        <taxon>Eukaryota</taxon>
        <taxon>Fungi</taxon>
        <taxon>Dikarya</taxon>
        <taxon>Ascomycota</taxon>
        <taxon>Pezizomycotina</taxon>
        <taxon>Eurotiomycetes</taxon>
        <taxon>Chaetothyriomycetidae</taxon>
        <taxon>Chaetothyriales</taxon>
        <taxon>Trichomeriaceae</taxon>
        <taxon>Lithohypha</taxon>
    </lineage>
</organism>
<proteinExistence type="predicted"/>
<dbReference type="AlphaFoldDB" id="A0AAN7T5M0"/>
<gene>
    <name evidence="1" type="ORF">LTR05_000357</name>
</gene>
<name>A0AAN7T5M0_9EURO</name>